<name>A0A4R1BQN2_9ACTN</name>
<dbReference type="AlphaFoldDB" id="A0A4R1BQN2"/>
<dbReference type="Proteomes" id="UP000295244">
    <property type="component" value="Unassembled WGS sequence"/>
</dbReference>
<dbReference type="EMBL" id="SKBU01000008">
    <property type="protein sequence ID" value="TCJ19485.1"/>
    <property type="molecule type" value="Genomic_DNA"/>
</dbReference>
<keyword evidence="2" id="KW-1185">Reference proteome</keyword>
<evidence type="ECO:0000313" key="1">
    <source>
        <dbReference type="EMBL" id="TCJ19485.1"/>
    </source>
</evidence>
<proteinExistence type="predicted"/>
<organism evidence="1 2">
    <name type="scientific">Rubrobacter taiwanensis</name>
    <dbReference type="NCBI Taxonomy" id="185139"/>
    <lineage>
        <taxon>Bacteria</taxon>
        <taxon>Bacillati</taxon>
        <taxon>Actinomycetota</taxon>
        <taxon>Rubrobacteria</taxon>
        <taxon>Rubrobacterales</taxon>
        <taxon>Rubrobacteraceae</taxon>
        <taxon>Rubrobacter</taxon>
    </lineage>
</organism>
<accession>A0A4R1BQN2</accession>
<evidence type="ECO:0000313" key="2">
    <source>
        <dbReference type="Proteomes" id="UP000295244"/>
    </source>
</evidence>
<reference evidence="1 2" key="1">
    <citation type="submission" date="2019-03" db="EMBL/GenBank/DDBJ databases">
        <title>Whole genome sequence of a novel Rubrobacter taiwanensis strain, isolated from Yellowstone National Park.</title>
        <authorList>
            <person name="Freed S."/>
            <person name="Ramaley R.F."/>
            <person name="Kyndt J.A."/>
        </authorList>
    </citation>
    <scope>NUCLEOTIDE SEQUENCE [LARGE SCALE GENOMIC DNA]</scope>
    <source>
        <strain evidence="1 2">Yellowstone</strain>
    </source>
</reference>
<comment type="caution">
    <text evidence="1">The sequence shown here is derived from an EMBL/GenBank/DDBJ whole genome shotgun (WGS) entry which is preliminary data.</text>
</comment>
<gene>
    <name evidence="1" type="ORF">E0L93_04895</name>
</gene>
<sequence>MGLFWRRKQEQQAHIALVERERCGECGGRYEVSSEIPLRDRETGERVLLLEGRCTGCGYKKTFAIGADRPL</sequence>
<protein>
    <submittedName>
        <fullName evidence="1">Uncharacterized protein</fullName>
    </submittedName>
</protein>
<dbReference type="RefSeq" id="WP_132689272.1">
    <property type="nucleotide sequence ID" value="NZ_SKBU01000008.1"/>
</dbReference>